<dbReference type="PANTHER" id="PTHR38684:SF1">
    <property type="entry name" value="PROTEIN AMPE"/>
    <property type="match status" value="1"/>
</dbReference>
<feature type="transmembrane region" description="Helical" evidence="1">
    <location>
        <begin position="68"/>
        <end position="87"/>
    </location>
</feature>
<feature type="transmembrane region" description="Helical" evidence="1">
    <location>
        <begin position="143"/>
        <end position="164"/>
    </location>
</feature>
<dbReference type="EMBL" id="SWCJ01000011">
    <property type="protein sequence ID" value="TKB53706.1"/>
    <property type="molecule type" value="Genomic_DNA"/>
</dbReference>
<keyword evidence="1" id="KW-0472">Membrane</keyword>
<comment type="caution">
    <text evidence="2">The sequence shown here is derived from an EMBL/GenBank/DDBJ whole genome shotgun (WGS) entry which is preliminary data.</text>
</comment>
<feature type="transmembrane region" description="Helical" evidence="1">
    <location>
        <begin position="45"/>
        <end position="62"/>
    </location>
</feature>
<organism evidence="2 3">
    <name type="scientific">Ferrimonas aestuarii</name>
    <dbReference type="NCBI Taxonomy" id="2569539"/>
    <lineage>
        <taxon>Bacteria</taxon>
        <taxon>Pseudomonadati</taxon>
        <taxon>Pseudomonadota</taxon>
        <taxon>Gammaproteobacteria</taxon>
        <taxon>Alteromonadales</taxon>
        <taxon>Ferrimonadaceae</taxon>
        <taxon>Ferrimonas</taxon>
    </lineage>
</organism>
<sequence length="282" mass="31632">MALFSLLVVLILERLKLVGGLLQFETVFERYRRATFDDSALRSPWKLALVLLAPALLVAWLADLLQGVHLGLWHLLLWLVVGVVLFGNQSLRQRFKQYLEAACRGDLQACFLNADKVDPVPFEATDEAQLGQRMGQVAAWLNYRYYAATALYFVLLGPAAATFYCTVRGYHDHSLRQQLHRPVLTGLMTLMDWIPSRIVAFGFALTGHFSRALSVWLALVFKPAVSARELIYRVAVVAEEIPQESEAPVCVQSTLALLKLAKRNVTLLLLVVSILTILGWIN</sequence>
<evidence type="ECO:0000256" key="1">
    <source>
        <dbReference type="SAM" id="Phobius"/>
    </source>
</evidence>
<dbReference type="InterPro" id="IPR052966">
    <property type="entry name" value="Beta-lactamase_Reg"/>
</dbReference>
<keyword evidence="3" id="KW-1185">Reference proteome</keyword>
<evidence type="ECO:0000313" key="3">
    <source>
        <dbReference type="Proteomes" id="UP000305675"/>
    </source>
</evidence>
<gene>
    <name evidence="2" type="primary">ampE</name>
    <name evidence="2" type="ORF">FCL42_14110</name>
</gene>
<keyword evidence="1" id="KW-1133">Transmembrane helix</keyword>
<dbReference type="OrthoDB" id="9811967at2"/>
<keyword evidence="1" id="KW-0812">Transmembrane</keyword>
<evidence type="ECO:0000313" key="2">
    <source>
        <dbReference type="EMBL" id="TKB53706.1"/>
    </source>
</evidence>
<dbReference type="Proteomes" id="UP000305675">
    <property type="component" value="Unassembled WGS sequence"/>
</dbReference>
<dbReference type="PANTHER" id="PTHR38684">
    <property type="entry name" value="PROTEIN AMPE"/>
    <property type="match status" value="1"/>
</dbReference>
<accession>A0A4U1BLK6</accession>
<feature type="transmembrane region" description="Helical" evidence="1">
    <location>
        <begin position="265"/>
        <end position="281"/>
    </location>
</feature>
<dbReference type="RefSeq" id="WP_136864066.1">
    <property type="nucleotide sequence ID" value="NZ_SWCJ01000011.1"/>
</dbReference>
<name>A0A4U1BLK6_9GAMM</name>
<dbReference type="AlphaFoldDB" id="A0A4U1BLK6"/>
<protein>
    <submittedName>
        <fullName evidence="2">Beta-lactamase regulator AmpE</fullName>
    </submittedName>
</protein>
<proteinExistence type="predicted"/>
<dbReference type="NCBIfam" id="NF008219">
    <property type="entry name" value="PRK10987.1"/>
    <property type="match status" value="1"/>
</dbReference>
<dbReference type="Pfam" id="PF17113">
    <property type="entry name" value="AmpE"/>
    <property type="match status" value="1"/>
</dbReference>
<feature type="transmembrane region" description="Helical" evidence="1">
    <location>
        <begin position="198"/>
        <end position="221"/>
    </location>
</feature>
<dbReference type="GO" id="GO:0005886">
    <property type="term" value="C:plasma membrane"/>
    <property type="evidence" value="ECO:0007669"/>
    <property type="project" value="TreeGrafter"/>
</dbReference>
<reference evidence="2 3" key="1">
    <citation type="submission" date="2019-04" db="EMBL/GenBank/DDBJ databases">
        <authorList>
            <person name="Hwang J.C."/>
        </authorList>
    </citation>
    <scope>NUCLEOTIDE SEQUENCE [LARGE SCALE GENOMIC DNA]</scope>
    <source>
        <strain evidence="2 3">IMCC35002</strain>
    </source>
</reference>
<dbReference type="InterPro" id="IPR031347">
    <property type="entry name" value="AmpE"/>
</dbReference>
<dbReference type="GO" id="GO:0046677">
    <property type="term" value="P:response to antibiotic"/>
    <property type="evidence" value="ECO:0007669"/>
    <property type="project" value="TreeGrafter"/>
</dbReference>